<dbReference type="Gene3D" id="3.30.559.30">
    <property type="entry name" value="Nonribosomal peptide synthetase, condensation domain"/>
    <property type="match status" value="5"/>
</dbReference>
<feature type="compositionally biased region" description="Low complexity" evidence="6">
    <location>
        <begin position="3018"/>
        <end position="3035"/>
    </location>
</feature>
<feature type="compositionally biased region" description="Basic and acidic residues" evidence="6">
    <location>
        <begin position="3008"/>
        <end position="3017"/>
    </location>
</feature>
<evidence type="ECO:0000313" key="9">
    <source>
        <dbReference type="Proteomes" id="UP000472372"/>
    </source>
</evidence>
<dbReference type="SMART" id="SM00823">
    <property type="entry name" value="PKS_PP"/>
    <property type="match status" value="7"/>
</dbReference>
<dbReference type="Gene3D" id="3.30.559.10">
    <property type="entry name" value="Chloramphenicol acetyltransferase-like domain"/>
    <property type="match status" value="7"/>
</dbReference>
<dbReference type="SUPFAM" id="SSF47336">
    <property type="entry name" value="ACP-like"/>
    <property type="match status" value="7"/>
</dbReference>
<gene>
    <name evidence="8" type="ORF">PTTW11_05428</name>
</gene>
<dbReference type="NCBIfam" id="NF003417">
    <property type="entry name" value="PRK04813.1"/>
    <property type="match status" value="11"/>
</dbReference>
<dbReference type="InterPro" id="IPR006162">
    <property type="entry name" value="Ppantetheine_attach_site"/>
</dbReference>
<dbReference type="FunFam" id="3.30.300.30:FF:000015">
    <property type="entry name" value="Nonribosomal peptide synthase SidD"/>
    <property type="match status" value="1"/>
</dbReference>
<feature type="compositionally biased region" description="Basic and acidic residues" evidence="6">
    <location>
        <begin position="4378"/>
        <end position="4387"/>
    </location>
</feature>
<dbReference type="Gene3D" id="3.40.50.12780">
    <property type="entry name" value="N-terminal domain of ligase-like"/>
    <property type="match status" value="4"/>
</dbReference>
<dbReference type="FunFam" id="1.10.1200.10:FF:000005">
    <property type="entry name" value="Nonribosomal peptide synthetase 1"/>
    <property type="match status" value="5"/>
</dbReference>
<dbReference type="CDD" id="cd05930">
    <property type="entry name" value="A_NRPS"/>
    <property type="match status" value="2"/>
</dbReference>
<dbReference type="EMBL" id="HG992980">
    <property type="protein sequence ID" value="CAE7034418.1"/>
    <property type="molecule type" value="Genomic_DNA"/>
</dbReference>
<evidence type="ECO:0000259" key="7">
    <source>
        <dbReference type="PROSITE" id="PS50075"/>
    </source>
</evidence>
<evidence type="ECO:0000256" key="3">
    <source>
        <dbReference type="ARBA" id="ARBA00022598"/>
    </source>
</evidence>
<evidence type="ECO:0000256" key="1">
    <source>
        <dbReference type="ARBA" id="ARBA00022450"/>
    </source>
</evidence>
<dbReference type="GO" id="GO:0031177">
    <property type="term" value="F:phosphopantetheine binding"/>
    <property type="evidence" value="ECO:0007669"/>
    <property type="project" value="InterPro"/>
</dbReference>
<dbReference type="PANTHER" id="PTHR45527:SF1">
    <property type="entry name" value="FATTY ACID SYNTHASE"/>
    <property type="match status" value="1"/>
</dbReference>
<feature type="region of interest" description="Disordered" evidence="6">
    <location>
        <begin position="2279"/>
        <end position="2300"/>
    </location>
</feature>
<dbReference type="InterPro" id="IPR045851">
    <property type="entry name" value="AMP-bd_C_sf"/>
</dbReference>
<dbReference type="InterPro" id="IPR000873">
    <property type="entry name" value="AMP-dep_synth/lig_dom"/>
</dbReference>
<dbReference type="Pfam" id="PF00550">
    <property type="entry name" value="PP-binding"/>
    <property type="match status" value="7"/>
</dbReference>
<dbReference type="Proteomes" id="UP000472372">
    <property type="component" value="Chromosome 4"/>
</dbReference>
<dbReference type="PROSITE" id="PS00012">
    <property type="entry name" value="PHOSPHOPANTETHEINE"/>
    <property type="match status" value="7"/>
</dbReference>
<feature type="compositionally biased region" description="Low complexity" evidence="6">
    <location>
        <begin position="4388"/>
        <end position="4405"/>
    </location>
</feature>
<dbReference type="CDD" id="cd19542">
    <property type="entry name" value="CT_NRPS-like"/>
    <property type="match status" value="1"/>
</dbReference>
<evidence type="ECO:0000256" key="2">
    <source>
        <dbReference type="ARBA" id="ARBA00022553"/>
    </source>
</evidence>
<dbReference type="Gene3D" id="2.30.38.10">
    <property type="entry name" value="Luciferase, Domain 3"/>
    <property type="match status" value="4"/>
</dbReference>
<dbReference type="NCBIfam" id="TIGR01733">
    <property type="entry name" value="AA-adenyl-dom"/>
    <property type="match status" value="1"/>
</dbReference>
<feature type="domain" description="Carrier" evidence="7">
    <location>
        <begin position="4388"/>
        <end position="4467"/>
    </location>
</feature>
<dbReference type="CDD" id="cd19531">
    <property type="entry name" value="LCL_NRPS-like"/>
    <property type="match status" value="4"/>
</dbReference>
<protein>
    <submittedName>
        <fullName evidence="8">Destruxin synthetase</fullName>
    </submittedName>
</protein>
<dbReference type="SUPFAM" id="SSF52777">
    <property type="entry name" value="CoA-dependent acyltransferases"/>
    <property type="match status" value="12"/>
</dbReference>
<evidence type="ECO:0000256" key="6">
    <source>
        <dbReference type="SAM" id="MobiDB-lite"/>
    </source>
</evidence>
<proteinExistence type="inferred from homology"/>
<feature type="compositionally biased region" description="Low complexity" evidence="6">
    <location>
        <begin position="1582"/>
        <end position="1598"/>
    </location>
</feature>
<dbReference type="InterPro" id="IPR020845">
    <property type="entry name" value="AMP-binding_CS"/>
</dbReference>
<keyword evidence="3" id="KW-0436">Ligase</keyword>
<dbReference type="PROSITE" id="PS50075">
    <property type="entry name" value="CARRIER"/>
    <property type="match status" value="7"/>
</dbReference>
<dbReference type="InterPro" id="IPR042099">
    <property type="entry name" value="ANL_N_sf"/>
</dbReference>
<dbReference type="FunFam" id="3.30.300.30:FF:000084">
    <property type="entry name" value="Enniatin synthase"/>
    <property type="match status" value="2"/>
</dbReference>
<dbReference type="InterPro" id="IPR029063">
    <property type="entry name" value="SAM-dependent_MTases_sf"/>
</dbReference>
<organism evidence="8 9">
    <name type="scientific">Pyrenophora teres f. teres</name>
    <dbReference type="NCBI Taxonomy" id="97479"/>
    <lineage>
        <taxon>Eukaryota</taxon>
        <taxon>Fungi</taxon>
        <taxon>Dikarya</taxon>
        <taxon>Ascomycota</taxon>
        <taxon>Pezizomycotina</taxon>
        <taxon>Dothideomycetes</taxon>
        <taxon>Pleosporomycetidae</taxon>
        <taxon>Pleosporales</taxon>
        <taxon>Pleosporineae</taxon>
        <taxon>Pleosporaceae</taxon>
        <taxon>Pyrenophora</taxon>
    </lineage>
</organism>
<feature type="compositionally biased region" description="Basic and acidic residues" evidence="6">
    <location>
        <begin position="1643"/>
        <end position="1659"/>
    </location>
</feature>
<dbReference type="InterPro" id="IPR036736">
    <property type="entry name" value="ACP-like_sf"/>
</dbReference>
<feature type="region of interest" description="Disordered" evidence="6">
    <location>
        <begin position="1556"/>
        <end position="1598"/>
    </location>
</feature>
<dbReference type="SUPFAM" id="SSF56801">
    <property type="entry name" value="Acetyl-CoA synthetase-like"/>
    <property type="match status" value="6"/>
</dbReference>
<feature type="region of interest" description="Disordered" evidence="6">
    <location>
        <begin position="1913"/>
        <end position="1953"/>
    </location>
</feature>
<keyword evidence="4" id="KW-0677">Repeat</keyword>
<comment type="similarity">
    <text evidence="5">Belongs to the NRP synthetase family.</text>
</comment>
<dbReference type="Gene3D" id="3.40.50.150">
    <property type="entry name" value="Vaccinia Virus protein VP39"/>
    <property type="match status" value="5"/>
</dbReference>
<evidence type="ECO:0000256" key="5">
    <source>
        <dbReference type="ARBA" id="ARBA00029454"/>
    </source>
</evidence>
<dbReference type="InterPro" id="IPR001242">
    <property type="entry name" value="Condensation_dom"/>
</dbReference>
<dbReference type="Pfam" id="PF00501">
    <property type="entry name" value="AMP-binding"/>
    <property type="match status" value="5"/>
</dbReference>
<evidence type="ECO:0000313" key="8">
    <source>
        <dbReference type="EMBL" id="CAE7034418.1"/>
    </source>
</evidence>
<keyword evidence="2" id="KW-0597">Phosphoprotein</keyword>
<dbReference type="Gene3D" id="3.40.50.980">
    <property type="match status" value="5"/>
</dbReference>
<dbReference type="GO" id="GO:0043041">
    <property type="term" value="P:amino acid activation for nonribosomal peptide biosynthetic process"/>
    <property type="evidence" value="ECO:0007669"/>
    <property type="project" value="TreeGrafter"/>
</dbReference>
<accession>A0A6S6W1M3</accession>
<keyword evidence="1" id="KW-0596">Phosphopantetheine</keyword>
<dbReference type="GO" id="GO:0016874">
    <property type="term" value="F:ligase activity"/>
    <property type="evidence" value="ECO:0007669"/>
    <property type="project" value="UniProtKB-KW"/>
</dbReference>
<sequence length="7935" mass="873953">MDSGLRLVPLGVVGELVVTGDGLARGYTDPARNVDRFVSVEIGGKTVRAYRTGDYVRHRPTDGQLEFFGRMDGQVKIRGNRVELGEIEHALRATSREARLAGFVTLHECTAMAEEKADHTDGAPHVDARKQRFLQNTQRRLVEMLEAQLPTYMVPQTLAILDAMPVNQNGKVDRKALEQQIDTQKGQSGLKRQPETETQRTMQQLWAGVLAIDADSIGLDDSFFRLGGDSIAAMKLVGEARRAGIHLTVADLFRNPKLDQLTAAAIASAHASPASIPQVEHAGPVAQSFAQGRLWFLEELHPGLTWYLMPLAVRIRGPLDLVALHSALLAVERRHETLRTTFATVDGASVQVVQPFQAKDLNIIDIVPGDEQGLTEAVHQDHSTPFDLRTEPGWRVTVYRMSNDDHVLSTVMHHIISDGWSADVLMRELAAFYSASMRGQDPLSQVQPLSVQYRDFSVWQREQAQADEHQKQLSYWVEQLQSSRPAELLCDKPRPAALSGEAGVQSIEIAGPLYAKLQSFCQLHGVTQFVVLLAAFRATHFRLTGQEDATIGTPNANRDRWEVKDMVGFFVNMQCLRIKIGDESFEELVQQVHEVAVASHANADVPFENIVSKLKNDRDLSRHPLVQLVFAVHAQRDLGQLKLEGVETENLGDTVTSRFDLEFHFSQQADGLRGSVMFSTDLYAPETIDNMLSVFRRVLETCLEQPQAAVASMPLLRDADYAKLDAMGLVRVEKTAYPRDSSVVDLFREQAAACPSRVAVKDSVAEMTYAQLDAASDVLARWLARRSLAPETLVGVFASRSCEAIVAFLGILKANLAYLPFDVKTPATRMEDILSSRPGHRLILVGAGAQLPSTKLSNIEFVSITEALDEQSAEKPGLQMPTTPHGPSATSLAYVMFTSGSTGQPKESWWSIAAFHGAHGQLAFDATTLEIYACLLHGGTLVCVDSATVLEVEAVLRMFREHHISTAFMAPSLFRTYALQSPGIFAALDMLYVGGEAVYPHDLVAASECLGGRLVNAYGPTENTVASTSFLVSKEEAYANGVPIGRALSNSGAYVMDSGLRLVPLGVVGELVVTGDGLARGYTDPARNVDRFVSVEIGGKTVRAYRTGDYVRHRPTDGQLEFFGRMDGQVKIRGNRVELGEIEHTLRSDKVVREAVAVLQQHDGSEARLAGFVTVHEDAETADEHVDDSNESQHVDVWEEKFDADIYSPIDSVQAENIGRDFVGWTSMYDGSDIDTAEMNEWLDDTIATMLNGQRPGNVLEIGSGTGMILFNLGDGLQSYVGLDPSRKAVQFIAETAKSIPGLASKIRMYKATAADVGRLEQPVAASLVVVNSVVQYFPSLDYLFKMVQQLVELEGTRTLFFGDVRSCALHREFLATRAVHMAGDKATKADIRRMVADMERRLPGLVEHVEILPKKMKATNELSCYRYAAVVHVRPRDGQTQELAIRDVAHDRWIDFAERRLDRQSLLQQLKSLSSAPAVAVSNIPYSKTIVSRCLVHSLDGTEAETPDSPDWLASVHQRAQDCPSLSATELVELAQEVDCRVESAGAAALAAGRPRCHLPPIPATDGRKGDVPIPHRPRRATAAQPEQQAAATAVSAEDAAAAVGDAGSPAAHLYGSADARYPGCHASQPERQGRPQGAGATDRHTERPVKRQPETETQRTMQQLWAGVLAIDADSIGLDDSFFRLGGDSIAAMKLVGEARRAGIHLTVADLFRNPKLDQLAAAAIASAHASPASIPQVEHAGPVAQSFAQGRLWFLEELHPGLTWYLMPLAVRIRGPLDLVALHSALLAVERRHETLRTTFATVDGASVQVVQPFQAKDLNIIDIVPGDEQGLTEAVHQDHSTPFDLRTEPGSPDWLARRAASMHLPPIPATDGRKGDVPIPTDHAERPLHSLSSRPLRQQFLQKRSSGYARYPGCHASQPERQGRPQGAGATDRHTERPVGLKRQPETETQRTMQQLWAGVLAIDADSIGLDDSFFRLGGDSIAAMKLVGEARRAGIHLTVADLFRNPKLDQLTAAAIASAHASPASIPQVEHAGVAQSFAQGRLWFLEELHPGLTWYLMPLAVRIRGPLDLVALHSALLAVERRHETLRTTFATVDGASVQVVQPFQAKDLNIIDIVPGDEQGLTEAVHQDHSTPFDLRTEPGWRVTVYRMSNDDHVLSTVMHHIISDGWSADVLMRELAAFYSARSCEAIVAFLGILKANLAYLPFDVKIPSQRMNTILSSLPAKESSCITEALDEQSAEEPGLQMPLHPWAFRHQPGLCHVYFRIHRSAQGSHGGASRHCAPGARQQSGAASPPMPIMAHMTNLTFDVSTGCVATIRQHHVKTAFVTPSLFRSYTMQAPTLFTGLDMLCVGGEAVHLADLRAAEQYLTGKFVNGYGPTENTTFSTTFLVSKNEQYTNGVPIGRALSNSGAYVMDSGLRLVPLGVVGELVVTGDGLARGYTDPARNVDRFVSVEIGGKTVRAYRTGDYVRHRPTDGQLEFFGRMDGQVKIRGNRVELGEIEHTLRSDKVVREAVAVLQQHDGSEARLAGFVTVHEDAETADEHVDDSNESQHVDVWEEKFDADIYSPIDSVQAENIGRDFVGWTSMYDGSDIDTAEMNEWLDDTIATMLNGQRPGNVLEIGSGTGMILFNLGDGLQSYVGLDPSRKAVQFIAETAKSIPGLASKIRMYKATAADVGRLEQPVAASLVVVNSVVQYFPSLDYLFKMVQQLVELEGTRTLFFGDVRSCALHREFLATRAVHMAGDKATKADIRRMVADMERVERELLVDPAFFTALPSRLPGLVEHVEILPKKMKATNELSCYRYAAVVHVRPRDGQTQELAIRDVAHDRWIDFAERRLDRQSLLQQLKSLSSAPAVAVSNIPYSKTIVSRCLVHSLDGTEAETPDSPDWLASVHQRAQDCPSLSATELVELAQEVDCRVEISWSRQHSQQGGLDAIFHRYQPLTGERPEQQAAATAVSAEDAAAAVGDAGSPAAHLYGSADARYPGCHASQPERQGRPQGAGATDRHTERPVRAEAAAGDGDAAHDATAVGGRAGHDADSIGLDDSFFRLGGDSIAAMKLVGEARRAGIHLTVADLFRNPKLDQLTAAAIASAHASPASIPQVEHAGPVAQSFAQGRLWFLEELHPGLTWYLMPLAVRIRGPLDLVALHSALLAVERRHETLRTTFATVDGASVQVVQPFQAKDLNIIDIVPGDEQGLTEAVHQDHSTPFDLRTEPGWRVTVYRMSNDDHVLSTVMHHIISDGWSVDVLMRELAAFYSASMRGQDPLSQVQPLSVQYRDFSVWQREQAQADEHQKQLSYWVEQLQSSRPAELLCDKPRPAALSGEAGVQSIEIAGPLYAKLQSFCQLHGVTQFVVLLAAFRATHFRLTGQEDATIGTPNANRDRWEVKDMVGFFVNMQCLRIKIGDESFEELVQQVHEVAVASHANADVPFENIVSKLKNDRDLSRHPLVQLVFAVHAQRDLGQLKLEGVETENLGDTVTSRFDLEFHFSQQADGLWGSVMFSTDLYAPETIDNMLSVFRRVLETCLEQPQAAVASMPLLRDADYAKLDAMGLVRVEKTAYPRDSSVVDLFREQAAACPSRVAVKDSVAEMTYAQLDAASDVLARWLARRSLAPETLVGVFASRSCEAIVAFLGILKANLAYLPFDVKTPATRMEDILSSRPGHRLILVGAGAQLPSTKLSNIEFVSITEALDEQSAEKPGLQMPTTPHGPSATSLAYVMFTSGSTGQPKGVMVEHRGIVRLVRDNNLVQHLPSSPHKLSRVERRSLRERVPIGRALSNSGAYVMDSGLRLVPLGVVGELVVTGDGLARGYTDPARNVDRFVSVEIGGKTVRAYRTGDYVRHRPTDGQLEFFGRMDGQVKIRGNRVELGEIEHTLRSDKVVREAVAVLQQHDGSEARLAGFVTVHEDAETADEHVDDSNESQHVDVWEEKFDADIYSPIDSVQAENIGRDFVGWTSMYDGSDIDTAEMNEWLDDTIATMLNGQRPGNVLEIGSGTGMILFNLGDGLQSYVGLDPSRKAVQFIAETAKSIPGLASKIRMYKATAADVGRLEQPVAASLVVVNSVVQYFPSLDYLFKMVQQLVELEGTRTLFFGDVRSCALHREFLATRAVHMAGDKATKADIRRMVADMERVERELLVDPAFFTALPSRLPGLVEHVEILPKKMKATNELSCYRYAAVVHVRPRDGQTQELAIRDVAHDRWIDFAERRLDRQSLLQQLKSLSSAPAVAVSNIPYSKTIVSRCLVHSLDGTEAETPDSPDWLASVHQRAQDCPSLSATELVELAQEVDCRVEISWSRQHSQQGGLDAIFHRYQPLTGERPEQQAAATAVSAEDAAAAVGDAGSPAAHLYGSADARYPGCHASQPERQGRPQGAGATDRHTERPVRAEAAAGDGDAAHDATAVGGRAGHDADSIGLDDSFFRLGGDSIAAMKLVGEARRAGIHLTVADLFRNPKLDQLTAAAIASAHASPASIPQVEHAGPVAQSFAQGRLWFLEELHPGLTWYLMPLAVRIRGPLDLVALHSALLAVERRHETLRTTFATVDGASVQVVQPFQAKDLNIIDIVPGDEQGLTEAVHQDHSTPFDLRTEPGWRVTVYRMSNDDHVLSTVMHHIISDGWSVDVLMRELAAFYSASMRGQDPLSQVQPLSVQYRDFSVWQREQAQADEHQKQLSYWVEQLQSSRPAELLCDKPRPAALSGEAGVQSIEIAGPLYAKLQSFCQLHGVTQFVVLLAAFRATHFRLTGQEDATIGTPNANRDRWEVKDMVGFFVNMQCLRIKIGDESFEELVQQVHEVAVASHANADVPFENIVSKLKNDRDLSRHPLVQLVFAVHAQRDLGQLKLEGVETENLGDTVTSRFDLEFHFSQQADGLWGSVMFSTDLYAPETIDNMLSVFRRVLETCLEQPQAAVASMPLLRDADYAKLDAMGLVRVEKTAYPRDSSVVDLFREQAAACPSRVAVKDSVAEMTYAQLDAASDVLARWLARRSLAPETLVGVFASRSCEAIVAFLGILKANLAYLPFDVKTPATRMEDILSSRPGHRLILVGAGAQLPSTKLSNIEFVSITEALDEQSAEKPGLQMPTTPHGPSATSLAYVMFTSGSTGQPKGVMVEHRGIVRLVRDNNLVQHLPSSPVMAHMANLAFDAHVGDISCAAALPSWHRPCSSLCSAVAYTLHGLTCSALEAKLYLADLRAAEQYLTGKTSYTNGAIGRALSNSGAYVMDSGLRLVPLGVVGELVVTGDGLARGYTDPARNVDRFVSVEIGGKTVRAYRTGDYVRHRPTDGQLEFFGRMDGQVKIRGNRVELGEIEHTLRSDKVVREAVAVLQQHDGSEARLAGFVTVHEDAETADEHVDDSNESQHVDVWEEKFDADIYSPIDSVQAENIGRDFVGWTSMYDGSDIDTAEMNEWLDDTIATMLNGQRPGNVLEIGSGTGMILFNLGDGLQSYVGLDPSRKAVQFIAETAKSIPGLASKIRMYKATAADVGRLEQPVAASLVVVNSVVQYFPSLDYLFKMVQQLVELEGTRTLFFGDVRSCALHREFLATRAVHMAGDKATKADIRRMVADMERVERELLVDPAFFTALPSRLPGLVEHVEILPKKMKATNELSCYRYAAVVHVRPRDGQTQELAIRDVAHDRWIDFAERRLDRQSLLQQLKSLSSAPAVAVSNIPYSKTIVSRCLVHSLDGTEAETPDSPDWLASVHQRAQDCPSLSATELVELAQEVDCRVEISWSRQHSQQGGLDAIFHRYQPLTGERVMFRFPTDHAERPLHSLSSRPLRQQFLQKTQQRLLEMLEAQLPTYMVPQTLAILDAMPVNQNGKVDRKALEQQIDTQKGQSGLKRQPETETQRTMQQLWAGVLAIDADSIGLDDSFFRLGGDSIAAMKLVGEARRAGIHLTVADLFRNPKLDQLTAAAIASAHASPASIPQVEHAGPVAQSFAQGRLWFLEELHPGLTWYLMPLAVRIRGPLDLVALHSALLAVVQPFQAKDLNIIDIVPGDEQGLTEAVHQDHSTPFDLRTEPGWRVTVYRMSNDDHVLSTVMHHIISDGWSVDVLMRELAAFYSASMRGQDPLSQVQPLSVQYRDFSVWQREQAQADEHQKQLSYWVEQLQSSRPAELLCDKPRPAALSGEAGVQSIEIAGPLYAKLQSFCQLHGVTQFVVLLAAFRATHFRLTGQEDATIGTPNANRDRWEVKDMVGFFVNMQCLRIKIGDESFEELVQQVHEVAVASHANADVPFENIVSKLKNDRDLSRHPLVQLVFAVHAQRDLGQLKLEGVETENLGDTVTSRFDLEFHFSQQADGLWGSVMFSTDLYAPETIDNMLSVFRRVLETCLEQPQAAVASMPLLRDADYAKLDAMGLVRVEKTAYPRDSSVVDLFREQAAACPSRVAVKDSVAEMTYAQLDAASDVLARWLARRSLAPETLVGVFASRSCEAIVAFLGILKANLAYLPFDVKTPATRMEDILSSRPGHRLILVGAGAQLPSTKLSNIEFVSITEALDEQSAEKPGLQMPTTPHGPSATSLAYVMFTSGSTGQPKGVMVEHRGIVRLVRDNNLVQHLPSSPVMAHMANLAFDATTLEIYACLLHGGTLVCVDSATVLEVEAVLRMFREHHISTAFMAPSLFRTYALQSPGIFAALDMLYVGGEAVYPHDLVAASECLGGRLVNAYGPTENTVASTSFLVSKEEAYANGVPIGRALSNSGAYVMDSGLRLVPLGVVGELVVTGDGLARGYTDPARNVDRFVSVEIGGKTVRAYRTGDYVRHRPTDGQLEFFGRMDGQVKIRGNRVELGEIEHTLRSDKVVREAVAVLQQHDGSEARLAGFVTVHEDAETADEHVDDSNESQHVDVWEEKFDADIYSPIDSVQAENIGRDFVGWTSMYDGSDIDTAEMNEWLDDTIATMLNGQRPGNVLEIGSGTGMILFNLGDGLQSYVGLDPSRKAVQFIAETAKSIPGLASKIRMYKATAADVGRLEQPVAASLVVVNSVVQYFPSLDYLFKMVQQLVELEGTRTLFFGDVRSCALHREFLATRAVHMAGDKATKADIRRMVADMERVERELLVDPAFFTALPSRLPGLVEHVEILPKKMKATNELSCYRYAAVVHVRPRDGQTQELAIRDVAHDRWIDFAERRLDRQSLLQQLKSLSSAPAVAVSNIPYSKTIVSRCLVHSLDGTEAETPDSPDWLASVHQRAQDCPSLSATELVELAQEVDCRVEISWSRQHSQQGGLDAIFHRYQPLTGERVMFRFPTDHAERPLHSLSSRPLRQQFLQKTQQRLLEMLEAQLPTYMVPQTLAILDAMPVNQNGKVDRKALEQQIDTQKGQSGLKRQPETETQRTMQQLWAGVLAIDADSIGLDDSFFRLGGDSIAAMKLVGEARRAGIHLTVADLFRNPKLECLSRIGRKLLHRIVEPVLPFSLLPPAIKEDILSNQKSLGKINDLASIVDILPVTHCQKFFLSRGQHDPRIAFNYFYVEMGPQLDLYLLRNSCRKVLDHLSILRSRFVPLDDQWFQIILHDLDLPFSVHDVNESLDEASHAICMQDIERTDPLEVPTSFKVVRYKSTHNRLIIRLSHAQYDGVSFPIILRTLISIYQQEPLHPVAEFSTFLAHARKIQTLSGRYWRELLQGSRPIRVTEKLRLQVQEDISPRLVSVEKYMDAPRLPEGITMASLISSAWALVLAHITGEQDIVFGHLVAGRNSDIPEVAEIVGPCLNVIPVRTLVYPIKTSKDLIQSVQDQHVSLGESDSMGWDEIVKDCTDWPAGTMYDSLVQHQNIIARPEISFAGVTAKLNGFQNPFGEARFLFLFSEPEDSQLKIMISGNTHFLTVERASLLVDMLAQTARRFPIAHKLRLLHTGYPYQAALSTTGEEYGEREFLCVRSLISPKLAVAANMANSLRPELRTRFNRKYDYKRVLYEDPEAIQVWFRLVVNMKANYGIQEEDIYNFDETGFVMG</sequence>
<dbReference type="InterPro" id="IPR009081">
    <property type="entry name" value="PP-bd_ACP"/>
</dbReference>
<feature type="region of interest" description="Disordered" evidence="6">
    <location>
        <begin position="4358"/>
        <end position="4410"/>
    </location>
</feature>
<feature type="domain" description="Carrier" evidence="7">
    <location>
        <begin position="3018"/>
        <end position="3097"/>
    </location>
</feature>
<name>A0A6S6W1M3_9PLEO</name>
<feature type="compositionally biased region" description="Basic and acidic residues" evidence="6">
    <location>
        <begin position="1935"/>
        <end position="1953"/>
    </location>
</feature>
<feature type="domain" description="Carrier" evidence="7">
    <location>
        <begin position="5836"/>
        <end position="5912"/>
    </location>
</feature>
<feature type="domain" description="Carrier" evidence="7">
    <location>
        <begin position="193"/>
        <end position="269"/>
    </location>
</feature>
<dbReference type="SUPFAM" id="SSF53335">
    <property type="entry name" value="S-adenosyl-L-methionine-dependent methyltransferases"/>
    <property type="match status" value="5"/>
</dbReference>
<dbReference type="InterPro" id="IPR010071">
    <property type="entry name" value="AA_adenyl_dom"/>
</dbReference>
<dbReference type="Gene3D" id="3.30.300.30">
    <property type="match status" value="8"/>
</dbReference>
<dbReference type="Gene3D" id="1.10.1200.10">
    <property type="entry name" value="ACP-like"/>
    <property type="match status" value="7"/>
</dbReference>
<feature type="region of interest" description="Disordered" evidence="6">
    <location>
        <begin position="2988"/>
        <end position="3040"/>
    </location>
</feature>
<dbReference type="PANTHER" id="PTHR45527">
    <property type="entry name" value="NONRIBOSOMAL PEPTIDE SYNTHETASE"/>
    <property type="match status" value="1"/>
</dbReference>
<dbReference type="InterPro" id="IPR020806">
    <property type="entry name" value="PKS_PP-bd"/>
</dbReference>
<dbReference type="Pfam" id="PF00668">
    <property type="entry name" value="Condensation"/>
    <property type="match status" value="7"/>
</dbReference>
<feature type="domain" description="Carrier" evidence="7">
    <location>
        <begin position="1948"/>
        <end position="2024"/>
    </location>
</feature>
<dbReference type="PROSITE" id="PS00455">
    <property type="entry name" value="AMP_BINDING"/>
    <property type="match status" value="4"/>
</dbReference>
<evidence type="ECO:0000256" key="4">
    <source>
        <dbReference type="ARBA" id="ARBA00022737"/>
    </source>
</evidence>
<feature type="region of interest" description="Disordered" evidence="6">
    <location>
        <begin position="1623"/>
        <end position="1661"/>
    </location>
</feature>
<feature type="domain" description="Carrier" evidence="7">
    <location>
        <begin position="7314"/>
        <end position="7390"/>
    </location>
</feature>
<dbReference type="GO" id="GO:0044550">
    <property type="term" value="P:secondary metabolite biosynthetic process"/>
    <property type="evidence" value="ECO:0007669"/>
    <property type="project" value="TreeGrafter"/>
</dbReference>
<dbReference type="GO" id="GO:0005737">
    <property type="term" value="C:cytoplasm"/>
    <property type="evidence" value="ECO:0007669"/>
    <property type="project" value="TreeGrafter"/>
</dbReference>
<feature type="domain" description="Carrier" evidence="7">
    <location>
        <begin position="1654"/>
        <end position="1730"/>
    </location>
</feature>
<reference evidence="8" key="1">
    <citation type="submission" date="2021-02" db="EMBL/GenBank/DDBJ databases">
        <authorList>
            <person name="Syme A R."/>
            <person name="Syme A R."/>
            <person name="Moolhuijzen P."/>
        </authorList>
    </citation>
    <scope>NUCLEOTIDE SEQUENCE</scope>
    <source>
        <strain evidence="8">W1-1</strain>
    </source>
</reference>
<dbReference type="InterPro" id="IPR023213">
    <property type="entry name" value="CAT-like_dom_sf"/>
</dbReference>